<reference evidence="2 3" key="1">
    <citation type="submission" date="2020-03" db="EMBL/GenBank/DDBJ databases">
        <title>A novel species.</title>
        <authorList>
            <person name="Gao J."/>
        </authorList>
    </citation>
    <scope>NUCLEOTIDE SEQUENCE [LARGE SCALE GENOMIC DNA]</scope>
    <source>
        <strain evidence="2 3">QMT-12</strain>
    </source>
</reference>
<evidence type="ECO:0008006" key="4">
    <source>
        <dbReference type="Google" id="ProtNLM"/>
    </source>
</evidence>
<protein>
    <recommendedName>
        <fullName evidence="4">Peptidase inhibitor family I36 protein</fullName>
    </recommendedName>
</protein>
<dbReference type="AlphaFoldDB" id="A0A6G9GU05"/>
<evidence type="ECO:0000313" key="2">
    <source>
        <dbReference type="EMBL" id="QIQ01556.1"/>
    </source>
</evidence>
<dbReference type="Proteomes" id="UP000501179">
    <property type="component" value="Chromosome"/>
</dbReference>
<feature type="chain" id="PRO_5026230305" description="Peptidase inhibitor family I36 protein" evidence="1">
    <location>
        <begin position="28"/>
        <end position="140"/>
    </location>
</feature>
<proteinExistence type="predicted"/>
<keyword evidence="1" id="KW-0732">Signal</keyword>
<evidence type="ECO:0000313" key="3">
    <source>
        <dbReference type="Proteomes" id="UP000501179"/>
    </source>
</evidence>
<name>A0A6G9GU05_9ACTN</name>
<feature type="signal peptide" evidence="1">
    <location>
        <begin position="1"/>
        <end position="27"/>
    </location>
</feature>
<sequence>MSVTRRALAAAGLAFGLVALSFSPAQASTWFLGPAPAGCQLGALCVYKDINFEAGGWGVANFHASNVDWTQTSNAYIAGNDSSWYNNGTPGGKTSVIVMTRPDLPNSGSPEFCLDRGWGNTWDLASNDAGRSNRWVFGPC</sequence>
<organism evidence="2 3">
    <name type="scientific">Streptomyces liangshanensis</name>
    <dbReference type="NCBI Taxonomy" id="2717324"/>
    <lineage>
        <taxon>Bacteria</taxon>
        <taxon>Bacillati</taxon>
        <taxon>Actinomycetota</taxon>
        <taxon>Actinomycetes</taxon>
        <taxon>Kitasatosporales</taxon>
        <taxon>Streptomycetaceae</taxon>
        <taxon>Streptomyces</taxon>
    </lineage>
</organism>
<dbReference type="RefSeq" id="WP_167023807.1">
    <property type="nucleotide sequence ID" value="NZ_CP050177.1"/>
</dbReference>
<gene>
    <name evidence="2" type="ORF">HA039_03935</name>
</gene>
<dbReference type="EMBL" id="CP050177">
    <property type="protein sequence ID" value="QIQ01556.1"/>
    <property type="molecule type" value="Genomic_DNA"/>
</dbReference>
<dbReference type="KEGG" id="slia:HA039_03935"/>
<dbReference type="Pfam" id="PF03995">
    <property type="entry name" value="Inhibitor_I36"/>
    <property type="match status" value="1"/>
</dbReference>
<accession>A0A6G9GU05</accession>
<keyword evidence="3" id="KW-1185">Reference proteome</keyword>
<evidence type="ECO:0000256" key="1">
    <source>
        <dbReference type="SAM" id="SignalP"/>
    </source>
</evidence>